<dbReference type="Proteomes" id="UP000188273">
    <property type="component" value="Chromosome"/>
</dbReference>
<evidence type="ECO:0000313" key="7">
    <source>
        <dbReference type="EMBL" id="AQQ09420.1"/>
    </source>
</evidence>
<organism evidence="7 8">
    <name type="scientific">Sedimentisphaera cyanobacteriorum</name>
    <dbReference type="NCBI Taxonomy" id="1940790"/>
    <lineage>
        <taxon>Bacteria</taxon>
        <taxon>Pseudomonadati</taxon>
        <taxon>Planctomycetota</taxon>
        <taxon>Phycisphaerae</taxon>
        <taxon>Sedimentisphaerales</taxon>
        <taxon>Sedimentisphaeraceae</taxon>
        <taxon>Sedimentisphaera</taxon>
    </lineage>
</organism>
<keyword evidence="2 5" id="KW-0689">Ribosomal protein</keyword>
<name>A0A1Q2HPX6_9BACT</name>
<dbReference type="SUPFAM" id="SSF50104">
    <property type="entry name" value="Translation proteins SH3-like domain"/>
    <property type="match status" value="1"/>
</dbReference>
<dbReference type="KEGG" id="pbu:L21SP3_01225"/>
<dbReference type="EMBL" id="CP019633">
    <property type="protein sequence ID" value="AQQ09420.1"/>
    <property type="molecule type" value="Genomic_DNA"/>
</dbReference>
<keyword evidence="8" id="KW-1185">Reference proteome</keyword>
<dbReference type="GO" id="GO:0005840">
    <property type="term" value="C:ribosome"/>
    <property type="evidence" value="ECO:0007669"/>
    <property type="project" value="UniProtKB-KW"/>
</dbReference>
<evidence type="ECO:0000256" key="2">
    <source>
        <dbReference type="ARBA" id="ARBA00022980"/>
    </source>
</evidence>
<dbReference type="InterPro" id="IPR057264">
    <property type="entry name" value="Ribosomal_uL24_C"/>
</dbReference>
<dbReference type="AlphaFoldDB" id="A0A1Q2HPX6"/>
<reference evidence="8" key="1">
    <citation type="submission" date="2017-02" db="EMBL/GenBank/DDBJ databases">
        <title>Comparative genomics and description of representatives of a novel lineage of planctomycetes thriving in anoxic sediments.</title>
        <authorList>
            <person name="Spring S."/>
            <person name="Bunk B."/>
            <person name="Sproer C."/>
            <person name="Klenk H.-P."/>
        </authorList>
    </citation>
    <scope>NUCLEOTIDE SEQUENCE [LARGE SCALE GENOMIC DNA]</scope>
    <source>
        <strain evidence="8">L21-RPul-D3</strain>
    </source>
</reference>
<evidence type="ECO:0000256" key="5">
    <source>
        <dbReference type="HAMAP-Rule" id="MF_01326"/>
    </source>
</evidence>
<comment type="similarity">
    <text evidence="1 5">Belongs to the universal ribosomal protein uL24 family.</text>
</comment>
<dbReference type="GO" id="GO:1990904">
    <property type="term" value="C:ribonucleoprotein complex"/>
    <property type="evidence" value="ECO:0007669"/>
    <property type="project" value="UniProtKB-KW"/>
</dbReference>
<proteinExistence type="inferred from homology"/>
<feature type="domain" description="KOW" evidence="6">
    <location>
        <begin position="4"/>
        <end position="31"/>
    </location>
</feature>
<dbReference type="CDD" id="cd06089">
    <property type="entry name" value="KOW_RPL26"/>
    <property type="match status" value="1"/>
</dbReference>
<comment type="function">
    <text evidence="5">One of two assembly initiator proteins, it binds directly to the 5'-end of the 23S rRNA, where it nucleates assembly of the 50S subunit.</text>
</comment>
<keyword evidence="5" id="KW-0694">RNA-binding</keyword>
<sequence>MAARIKKGDRVVVISGTNKDRKGDVLSVINSEKVIIEGVNLAKKHVRPSQKNPQGGQITVEQPIHISNVMPVNPTTEKGARVKFVEKEGGKKRVALDGTELGVARKRKA</sequence>
<dbReference type="Gene3D" id="2.30.30.30">
    <property type="match status" value="1"/>
</dbReference>
<dbReference type="GO" id="GO:0003735">
    <property type="term" value="F:structural constituent of ribosome"/>
    <property type="evidence" value="ECO:0007669"/>
    <property type="project" value="InterPro"/>
</dbReference>
<dbReference type="PANTHER" id="PTHR12903">
    <property type="entry name" value="MITOCHONDRIAL RIBOSOMAL PROTEIN L24"/>
    <property type="match status" value="1"/>
</dbReference>
<dbReference type="STRING" id="1940790.L21SP3_01225"/>
<protein>
    <recommendedName>
        <fullName evidence="4 5">Large ribosomal subunit protein uL24</fullName>
    </recommendedName>
</protein>
<dbReference type="InterPro" id="IPR008991">
    <property type="entry name" value="Translation_prot_SH3-like_sf"/>
</dbReference>
<accession>A0A1Q2HPX6</accession>
<dbReference type="HAMAP" id="MF_01326_B">
    <property type="entry name" value="Ribosomal_uL24_B"/>
    <property type="match status" value="1"/>
</dbReference>
<dbReference type="InterPro" id="IPR014722">
    <property type="entry name" value="Rib_uL2_dom2"/>
</dbReference>
<dbReference type="OrthoDB" id="9807419at2"/>
<evidence type="ECO:0000259" key="6">
    <source>
        <dbReference type="SMART" id="SM00739"/>
    </source>
</evidence>
<dbReference type="Pfam" id="PF00467">
    <property type="entry name" value="KOW"/>
    <property type="match status" value="1"/>
</dbReference>
<dbReference type="GO" id="GO:0019843">
    <property type="term" value="F:rRNA binding"/>
    <property type="evidence" value="ECO:0007669"/>
    <property type="project" value="UniProtKB-UniRule"/>
</dbReference>
<comment type="function">
    <text evidence="5">One of the proteins that surrounds the polypeptide exit tunnel on the outside of the subunit.</text>
</comment>
<dbReference type="GO" id="GO:0006412">
    <property type="term" value="P:translation"/>
    <property type="evidence" value="ECO:0007669"/>
    <property type="project" value="UniProtKB-UniRule"/>
</dbReference>
<comment type="subunit">
    <text evidence="5">Part of the 50S ribosomal subunit.</text>
</comment>
<keyword evidence="5" id="KW-0699">rRNA-binding</keyword>
<dbReference type="NCBIfam" id="TIGR01079">
    <property type="entry name" value="rplX_bact"/>
    <property type="match status" value="1"/>
</dbReference>
<dbReference type="InterPro" id="IPR005824">
    <property type="entry name" value="KOW"/>
</dbReference>
<dbReference type="Pfam" id="PF17136">
    <property type="entry name" value="ribosomal_L24"/>
    <property type="match status" value="1"/>
</dbReference>
<dbReference type="InterPro" id="IPR003256">
    <property type="entry name" value="Ribosomal_uL24"/>
</dbReference>
<dbReference type="RefSeq" id="WP_077540017.1">
    <property type="nucleotide sequence ID" value="NZ_CP019633.1"/>
</dbReference>
<dbReference type="SMART" id="SM00739">
    <property type="entry name" value="KOW"/>
    <property type="match status" value="1"/>
</dbReference>
<evidence type="ECO:0000256" key="3">
    <source>
        <dbReference type="ARBA" id="ARBA00023274"/>
    </source>
</evidence>
<evidence type="ECO:0000256" key="1">
    <source>
        <dbReference type="ARBA" id="ARBA00010618"/>
    </source>
</evidence>
<dbReference type="InterPro" id="IPR041988">
    <property type="entry name" value="Ribosomal_uL24_KOW"/>
</dbReference>
<evidence type="ECO:0000313" key="8">
    <source>
        <dbReference type="Proteomes" id="UP000188273"/>
    </source>
</evidence>
<keyword evidence="3 5" id="KW-0687">Ribonucleoprotein</keyword>
<gene>
    <name evidence="5 7" type="primary">rplX</name>
    <name evidence="7" type="ORF">L21SP3_01225</name>
</gene>
<evidence type="ECO:0000256" key="4">
    <source>
        <dbReference type="ARBA" id="ARBA00035206"/>
    </source>
</evidence>